<proteinExistence type="predicted"/>
<comment type="caution">
    <text evidence="1">The sequence shown here is derived from an EMBL/GenBank/DDBJ whole genome shotgun (WGS) entry which is preliminary data.</text>
</comment>
<organism evidence="1 2">
    <name type="scientific">Cyclotella atomus</name>
    <dbReference type="NCBI Taxonomy" id="382360"/>
    <lineage>
        <taxon>Eukaryota</taxon>
        <taxon>Sar</taxon>
        <taxon>Stramenopiles</taxon>
        <taxon>Ochrophyta</taxon>
        <taxon>Bacillariophyta</taxon>
        <taxon>Coscinodiscophyceae</taxon>
        <taxon>Thalassiosirophycidae</taxon>
        <taxon>Stephanodiscales</taxon>
        <taxon>Stephanodiscaceae</taxon>
        <taxon>Cyclotella</taxon>
    </lineage>
</organism>
<evidence type="ECO:0000313" key="2">
    <source>
        <dbReference type="Proteomes" id="UP001530400"/>
    </source>
</evidence>
<accession>A0ABD3P2Y1</accession>
<dbReference type="EMBL" id="JALLPJ020000817">
    <property type="protein sequence ID" value="KAL3782186.1"/>
    <property type="molecule type" value="Genomic_DNA"/>
</dbReference>
<name>A0ABD3P2Y1_9STRA</name>
<protein>
    <submittedName>
        <fullName evidence="1">Uncharacterized protein</fullName>
    </submittedName>
</protein>
<evidence type="ECO:0000313" key="1">
    <source>
        <dbReference type="EMBL" id="KAL3782186.1"/>
    </source>
</evidence>
<sequence length="268" mass="30495">MPRLTNRGFIFEADNKKNGKHLMMSGIPGDECIAKVQAIEKDIGLKLDFHHIMSMKAWFRTTRNGIEILANEEYKARIELVEGPTFPSLEEEYGDILEFYGFNQFLVYDDQKNSFRAKDRSNLSKKAVIEHNFDVCFSKAQIGHSSSFMMRMMFKPNQFKSCAMAPMPSGPKDLESCKKHCEQMQPILGLDVLGVLDYHTDLATHIRTYESNEGFVKEFLGILKKTGEDDATGKTLYSKKNKGWFSRPKAAPQTRDPATVIDVSTRSV</sequence>
<keyword evidence="2" id="KW-1185">Reference proteome</keyword>
<dbReference type="Proteomes" id="UP001530400">
    <property type="component" value="Unassembled WGS sequence"/>
</dbReference>
<dbReference type="AlphaFoldDB" id="A0ABD3P2Y1"/>
<reference evidence="1 2" key="1">
    <citation type="submission" date="2024-10" db="EMBL/GenBank/DDBJ databases">
        <title>Updated reference genomes for cyclostephanoid diatoms.</title>
        <authorList>
            <person name="Roberts W.R."/>
            <person name="Alverson A.J."/>
        </authorList>
    </citation>
    <scope>NUCLEOTIDE SEQUENCE [LARGE SCALE GENOMIC DNA]</scope>
    <source>
        <strain evidence="1 2">AJA010-31</strain>
    </source>
</reference>
<gene>
    <name evidence="1" type="ORF">ACHAWO_001783</name>
</gene>